<gene>
    <name evidence="1" type="ORF">L3081_21380</name>
</gene>
<reference evidence="1" key="1">
    <citation type="submission" date="2022-01" db="EMBL/GenBank/DDBJ databases">
        <title>Colwellia maritima, isolated from seawater.</title>
        <authorList>
            <person name="Kristyanto S."/>
            <person name="Jung J."/>
            <person name="Jeon C.O."/>
        </authorList>
    </citation>
    <scope>NUCLEOTIDE SEQUENCE</scope>
    <source>
        <strain evidence="1">MSW7</strain>
    </source>
</reference>
<name>A0ABS9X5W4_9GAMM</name>
<accession>A0ABS9X5W4</accession>
<dbReference type="Proteomes" id="UP001139646">
    <property type="component" value="Unassembled WGS sequence"/>
</dbReference>
<keyword evidence="2" id="KW-1185">Reference proteome</keyword>
<evidence type="ECO:0000313" key="2">
    <source>
        <dbReference type="Proteomes" id="UP001139646"/>
    </source>
</evidence>
<dbReference type="RefSeq" id="WP_242288360.1">
    <property type="nucleotide sequence ID" value="NZ_JAKKSL010000005.1"/>
</dbReference>
<organism evidence="1 2">
    <name type="scientific">Colwellia maritima</name>
    <dbReference type="NCBI Taxonomy" id="2912588"/>
    <lineage>
        <taxon>Bacteria</taxon>
        <taxon>Pseudomonadati</taxon>
        <taxon>Pseudomonadota</taxon>
        <taxon>Gammaproteobacteria</taxon>
        <taxon>Alteromonadales</taxon>
        <taxon>Colwelliaceae</taxon>
        <taxon>Colwellia</taxon>
    </lineage>
</organism>
<evidence type="ECO:0000313" key="1">
    <source>
        <dbReference type="EMBL" id="MCI2285480.1"/>
    </source>
</evidence>
<sequence>MISDSTEWITIDAVEQYCIKVSMLPLTGTSQGDNEMLPHMTAYVLASFNIIAKVGFDVRGKLLKNIQLDINKLVNHYTMLPVWPNKWSHHSWRVSHWVGGIPSILLMFARYDPKQTIKESFVHEVLNSCDKEIINPKTGMMKAYKSELIQQVFRLLYSLRHNPEHGDIGGLVHIHWINYVLERPYIAVDSLIEKCVEGLKCERFLENKPYCLDFDYIQLLRTALEQREDLKTDEIEQRVLKLKNHLVEFFKEIPMEGYNLHKLPGALASLHECYLLLGNPYIDELNIKTKDIIKVGCRL</sequence>
<comment type="caution">
    <text evidence="1">The sequence shown here is derived from an EMBL/GenBank/DDBJ whole genome shotgun (WGS) entry which is preliminary data.</text>
</comment>
<proteinExistence type="predicted"/>
<dbReference type="EMBL" id="JAKKSL010000005">
    <property type="protein sequence ID" value="MCI2285480.1"/>
    <property type="molecule type" value="Genomic_DNA"/>
</dbReference>
<protein>
    <submittedName>
        <fullName evidence="1">Uncharacterized protein</fullName>
    </submittedName>
</protein>